<name>A0A8S1C2V4_9INSE</name>
<dbReference type="InterPro" id="IPR002401">
    <property type="entry name" value="Cyt_P450_E_grp-I"/>
</dbReference>
<evidence type="ECO:0008006" key="12">
    <source>
        <dbReference type="Google" id="ProtNLM"/>
    </source>
</evidence>
<dbReference type="PRINTS" id="PR00463">
    <property type="entry name" value="EP450I"/>
</dbReference>
<evidence type="ECO:0000256" key="1">
    <source>
        <dbReference type="ARBA" id="ARBA00001971"/>
    </source>
</evidence>
<sequence>MKPRSRVASTILFALRKHSSVSAAAASERVKSYSEIPGPKPFPIIGNAWRFMPYISSWDTSDFVKWSKAMLDQYGKIVKISNLPGRKDMILVFDPVIIAEVFKNEGPFPVRFQFQGVRYYREKVRPDFYEGFQGIFNELGESWLKARLILNQAMMSVAVANLYVPRVDQVSKDFVQLVKVLRDEKMEMPENFKNEILKWTLESISLVAYDTRLGCLKQNLDKDSDAQIMIDSIVNIFQLIYIMDLKIPLWKFFPTKTLRDMIKHSDNMLKVSQKYVELASAKFDFDAPETSDMSVLQRILKRDPNTKRAVIMGMDILFGGVDTTSNTASSALYYLACNPDKQEKLYQQLKSIIPSDPNESITSEHLAQCKYLRACLKESMRLASVTNGTIRTLPEDVVLGNYFIPKGRAEIYLFNSTLNVLEEHFPEADKYIPERWLREGDSCPVRKASEAHPYTYLPFGRGLRQCPGMRFAYMEIETLIARMLLQFKLEWHYPPVKFISRALRTTISPLKFTILDRDNASPPIQPQK</sequence>
<evidence type="ECO:0000256" key="2">
    <source>
        <dbReference type="ARBA" id="ARBA00010617"/>
    </source>
</evidence>
<dbReference type="CDD" id="cd11054">
    <property type="entry name" value="CYP24A1-like"/>
    <property type="match status" value="1"/>
</dbReference>
<dbReference type="InterPro" id="IPR017972">
    <property type="entry name" value="Cyt_P450_CS"/>
</dbReference>
<dbReference type="PRINTS" id="PR00385">
    <property type="entry name" value="P450"/>
</dbReference>
<keyword evidence="5 9" id="KW-0560">Oxidoreductase</keyword>
<evidence type="ECO:0000313" key="11">
    <source>
        <dbReference type="Proteomes" id="UP000494165"/>
    </source>
</evidence>
<dbReference type="InterPro" id="IPR050479">
    <property type="entry name" value="CYP11_CYP27_families"/>
</dbReference>
<dbReference type="AlphaFoldDB" id="A0A8S1C2V4"/>
<dbReference type="Pfam" id="PF00067">
    <property type="entry name" value="p450"/>
    <property type="match status" value="1"/>
</dbReference>
<dbReference type="SUPFAM" id="SSF48264">
    <property type="entry name" value="Cytochrome P450"/>
    <property type="match status" value="1"/>
</dbReference>
<proteinExistence type="inferred from homology"/>
<dbReference type="EMBL" id="CADEPI010000008">
    <property type="protein sequence ID" value="CAB3362184.1"/>
    <property type="molecule type" value="Genomic_DNA"/>
</dbReference>
<comment type="caution">
    <text evidence="10">The sequence shown here is derived from an EMBL/GenBank/DDBJ whole genome shotgun (WGS) entry which is preliminary data.</text>
</comment>
<dbReference type="GO" id="GO:0004497">
    <property type="term" value="F:monooxygenase activity"/>
    <property type="evidence" value="ECO:0007669"/>
    <property type="project" value="UniProtKB-KW"/>
</dbReference>
<dbReference type="FunFam" id="1.10.630.10:FF:000006">
    <property type="entry name" value="Cytochrome P450 302a1, mitochondrial"/>
    <property type="match status" value="1"/>
</dbReference>
<evidence type="ECO:0000256" key="4">
    <source>
        <dbReference type="ARBA" id="ARBA00022723"/>
    </source>
</evidence>
<keyword evidence="6 8" id="KW-0408">Iron</keyword>
<protein>
    <recommendedName>
        <fullName evidence="12">Cytochrome P450</fullName>
    </recommendedName>
</protein>
<dbReference type="PANTHER" id="PTHR24279">
    <property type="entry name" value="CYTOCHROME P450"/>
    <property type="match status" value="1"/>
</dbReference>
<organism evidence="10 11">
    <name type="scientific">Cloeon dipterum</name>
    <dbReference type="NCBI Taxonomy" id="197152"/>
    <lineage>
        <taxon>Eukaryota</taxon>
        <taxon>Metazoa</taxon>
        <taxon>Ecdysozoa</taxon>
        <taxon>Arthropoda</taxon>
        <taxon>Hexapoda</taxon>
        <taxon>Insecta</taxon>
        <taxon>Pterygota</taxon>
        <taxon>Palaeoptera</taxon>
        <taxon>Ephemeroptera</taxon>
        <taxon>Pisciforma</taxon>
        <taxon>Baetidae</taxon>
        <taxon>Cloeon</taxon>
    </lineage>
</organism>
<dbReference type="OrthoDB" id="3945418at2759"/>
<evidence type="ECO:0000313" key="10">
    <source>
        <dbReference type="EMBL" id="CAB3362184.1"/>
    </source>
</evidence>
<dbReference type="GO" id="GO:0020037">
    <property type="term" value="F:heme binding"/>
    <property type="evidence" value="ECO:0007669"/>
    <property type="project" value="InterPro"/>
</dbReference>
<accession>A0A8S1C2V4</accession>
<dbReference type="Gene3D" id="1.10.630.10">
    <property type="entry name" value="Cytochrome P450"/>
    <property type="match status" value="1"/>
</dbReference>
<evidence type="ECO:0000256" key="7">
    <source>
        <dbReference type="ARBA" id="ARBA00023033"/>
    </source>
</evidence>
<feature type="binding site" description="axial binding residue" evidence="8">
    <location>
        <position position="466"/>
    </location>
    <ligand>
        <name>heme</name>
        <dbReference type="ChEBI" id="CHEBI:30413"/>
    </ligand>
    <ligandPart>
        <name>Fe</name>
        <dbReference type="ChEBI" id="CHEBI:18248"/>
    </ligandPart>
</feature>
<keyword evidence="11" id="KW-1185">Reference proteome</keyword>
<evidence type="ECO:0000256" key="9">
    <source>
        <dbReference type="RuleBase" id="RU000461"/>
    </source>
</evidence>
<keyword evidence="3 8" id="KW-0349">Heme</keyword>
<dbReference type="InterPro" id="IPR001128">
    <property type="entry name" value="Cyt_P450"/>
</dbReference>
<dbReference type="PANTHER" id="PTHR24279:SF120">
    <property type="entry name" value="CYTOCHROME P450"/>
    <property type="match status" value="1"/>
</dbReference>
<comment type="similarity">
    <text evidence="2 9">Belongs to the cytochrome P450 family.</text>
</comment>
<evidence type="ECO:0000256" key="8">
    <source>
        <dbReference type="PIRSR" id="PIRSR602401-1"/>
    </source>
</evidence>
<dbReference type="Proteomes" id="UP000494165">
    <property type="component" value="Unassembled WGS sequence"/>
</dbReference>
<keyword evidence="7 9" id="KW-0503">Monooxygenase</keyword>
<reference evidence="10 11" key="1">
    <citation type="submission" date="2020-04" db="EMBL/GenBank/DDBJ databases">
        <authorList>
            <person name="Alioto T."/>
            <person name="Alioto T."/>
            <person name="Gomez Garrido J."/>
        </authorList>
    </citation>
    <scope>NUCLEOTIDE SEQUENCE [LARGE SCALE GENOMIC DNA]</scope>
</reference>
<evidence type="ECO:0000256" key="3">
    <source>
        <dbReference type="ARBA" id="ARBA00022617"/>
    </source>
</evidence>
<dbReference type="PROSITE" id="PS00086">
    <property type="entry name" value="CYTOCHROME_P450"/>
    <property type="match status" value="1"/>
</dbReference>
<dbReference type="InterPro" id="IPR036396">
    <property type="entry name" value="Cyt_P450_sf"/>
</dbReference>
<evidence type="ECO:0000256" key="5">
    <source>
        <dbReference type="ARBA" id="ARBA00023002"/>
    </source>
</evidence>
<gene>
    <name evidence="10" type="ORF">CLODIP_2_CD05080</name>
</gene>
<keyword evidence="4 8" id="KW-0479">Metal-binding</keyword>
<dbReference type="GO" id="GO:0005506">
    <property type="term" value="F:iron ion binding"/>
    <property type="evidence" value="ECO:0007669"/>
    <property type="project" value="InterPro"/>
</dbReference>
<comment type="cofactor">
    <cofactor evidence="1 8">
        <name>heme</name>
        <dbReference type="ChEBI" id="CHEBI:30413"/>
    </cofactor>
</comment>
<dbReference type="GO" id="GO:0016705">
    <property type="term" value="F:oxidoreductase activity, acting on paired donors, with incorporation or reduction of molecular oxygen"/>
    <property type="evidence" value="ECO:0007669"/>
    <property type="project" value="InterPro"/>
</dbReference>
<evidence type="ECO:0000256" key="6">
    <source>
        <dbReference type="ARBA" id="ARBA00023004"/>
    </source>
</evidence>